<dbReference type="SUPFAM" id="SSF53850">
    <property type="entry name" value="Periplasmic binding protein-like II"/>
    <property type="match status" value="1"/>
</dbReference>
<comment type="subcellular location">
    <subcellularLocation>
        <location evidence="1">Periplasm</location>
    </subcellularLocation>
</comment>
<dbReference type="Gene3D" id="3.40.190.10">
    <property type="entry name" value="Periplasmic binding protein-like II"/>
    <property type="match status" value="2"/>
</dbReference>
<feature type="signal peptide" evidence="7">
    <location>
        <begin position="1"/>
        <end position="20"/>
    </location>
</feature>
<organism evidence="8 9">
    <name type="scientific">Psychromarinibacter sediminicola</name>
    <dbReference type="NCBI Taxonomy" id="3033385"/>
    <lineage>
        <taxon>Bacteria</taxon>
        <taxon>Pseudomonadati</taxon>
        <taxon>Pseudomonadota</taxon>
        <taxon>Alphaproteobacteria</taxon>
        <taxon>Rhodobacterales</taxon>
        <taxon>Paracoccaceae</taxon>
        <taxon>Psychromarinibacter</taxon>
    </lineage>
</organism>
<dbReference type="EMBL" id="JARGYC010000032">
    <property type="protein sequence ID" value="MDF0601675.1"/>
    <property type="molecule type" value="Genomic_DNA"/>
</dbReference>
<dbReference type="InterPro" id="IPR050490">
    <property type="entry name" value="Bact_solute-bd_prot1"/>
</dbReference>
<evidence type="ECO:0000313" key="8">
    <source>
        <dbReference type="EMBL" id="MDF0601675.1"/>
    </source>
</evidence>
<evidence type="ECO:0000256" key="5">
    <source>
        <dbReference type="ARBA" id="ARBA00049629"/>
    </source>
</evidence>
<dbReference type="Pfam" id="PF01547">
    <property type="entry name" value="SBP_bac_1"/>
    <property type="match status" value="1"/>
</dbReference>
<comment type="caution">
    <text evidence="8">The sequence shown here is derived from an EMBL/GenBank/DDBJ whole genome shotgun (WGS) entry which is preliminary data.</text>
</comment>
<comment type="function">
    <text evidence="5">Part of a binding-protein-dependent transport system for a sugar.</text>
</comment>
<keyword evidence="3" id="KW-0813">Transport</keyword>
<dbReference type="RefSeq" id="WP_275567816.1">
    <property type="nucleotide sequence ID" value="NZ_JARGYC010000032.1"/>
</dbReference>
<protein>
    <recommendedName>
        <fullName evidence="6">Probable sugar-binding periplasmic protein</fullName>
    </recommendedName>
</protein>
<accession>A0AAE3TAJ0</accession>
<feature type="chain" id="PRO_5042020415" description="Probable sugar-binding periplasmic protein" evidence="7">
    <location>
        <begin position="21"/>
        <end position="409"/>
    </location>
</feature>
<evidence type="ECO:0000256" key="4">
    <source>
        <dbReference type="ARBA" id="ARBA00022729"/>
    </source>
</evidence>
<keyword evidence="9" id="KW-1185">Reference proteome</keyword>
<keyword evidence="4 7" id="KW-0732">Signal</keyword>
<evidence type="ECO:0000256" key="1">
    <source>
        <dbReference type="ARBA" id="ARBA00004418"/>
    </source>
</evidence>
<dbReference type="PANTHER" id="PTHR43649">
    <property type="entry name" value="ARABINOSE-BINDING PROTEIN-RELATED"/>
    <property type="match status" value="1"/>
</dbReference>
<evidence type="ECO:0000256" key="3">
    <source>
        <dbReference type="ARBA" id="ARBA00022448"/>
    </source>
</evidence>
<reference evidence="8" key="1">
    <citation type="submission" date="2023-03" db="EMBL/GenBank/DDBJ databases">
        <title>Multiphase analysis and comparison of six strains from genera Psychromarinibacter, Lutimaribacter, and Maritimibacter, including a novel species: Psychromarinibacter sediminicola sp. nov.</title>
        <authorList>
            <person name="Wang Y.-H."/>
            <person name="Ye M.-Q."/>
            <person name="Du Z.-J."/>
        </authorList>
    </citation>
    <scope>NUCLEOTIDE SEQUENCE</scope>
    <source>
        <strain evidence="8">C21-152</strain>
    </source>
</reference>
<name>A0AAE3TAJ0_9RHOB</name>
<dbReference type="AlphaFoldDB" id="A0AAE3TAJ0"/>
<evidence type="ECO:0000256" key="7">
    <source>
        <dbReference type="SAM" id="SignalP"/>
    </source>
</evidence>
<dbReference type="GO" id="GO:0042597">
    <property type="term" value="C:periplasmic space"/>
    <property type="evidence" value="ECO:0007669"/>
    <property type="project" value="UniProtKB-SubCell"/>
</dbReference>
<dbReference type="InterPro" id="IPR006059">
    <property type="entry name" value="SBP"/>
</dbReference>
<comment type="similarity">
    <text evidence="2">Belongs to the bacterial solute-binding protein 1 family.</text>
</comment>
<gene>
    <name evidence="8" type="ORF">P1J78_13100</name>
</gene>
<dbReference type="Proteomes" id="UP001220964">
    <property type="component" value="Unassembled WGS sequence"/>
</dbReference>
<dbReference type="PANTHER" id="PTHR43649:SF28">
    <property type="entry name" value="BINDING PROTEIN COMPONENT OF ABC SUGAR TRANSPORTER-RELATED"/>
    <property type="match status" value="1"/>
</dbReference>
<evidence type="ECO:0000256" key="2">
    <source>
        <dbReference type="ARBA" id="ARBA00008520"/>
    </source>
</evidence>
<evidence type="ECO:0000313" key="9">
    <source>
        <dbReference type="Proteomes" id="UP001220964"/>
    </source>
</evidence>
<sequence length="409" mass="43569">MKKLAMLCAATALTPVGAGAAELEVTHWWTSGGEAAAVAKFAEAFNENTEHTWVDGAIAGGGGTARPVMVSRIIGGDPMGAFQFNHGRQAEELIEAGLLRDMTHVAEEEGWKEIVNPPSLLEACTVDGRIYCAPVNIHSWQWLWLSNDAFAEAGLDVPANWDEFVEAGDALREAGIQPLALGGQPWQSSGLFNVLMATLAGPEVLEQIYGEKDAELAASDTMARVFQAAADAREMAQGSNVIDWNQATNMVITDAAGGQVMGDWAQGEFAVAGEVAGEDYTCIPGLGVHEVISTGGDAFYFPETGDAETEAAQDALARILLNPDTQVAFNLAKGSLPIRGDVDLTAANDCMKKGLEILEAGNTMPDVNMLNTEDTNNQLNDLFVEFFNDPSITPEDAQERFVSIVESAE</sequence>
<evidence type="ECO:0000256" key="6">
    <source>
        <dbReference type="ARBA" id="ARBA00049753"/>
    </source>
</evidence>
<proteinExistence type="inferred from homology"/>